<dbReference type="Proteomes" id="UP000052978">
    <property type="component" value="Unassembled WGS sequence"/>
</dbReference>
<comment type="similarity">
    <text evidence="1">Belongs to the PCP4 family.</text>
</comment>
<dbReference type="EMBL" id="KE164274">
    <property type="protein sequence ID" value="EPQ16583.1"/>
    <property type="molecule type" value="Genomic_DNA"/>
</dbReference>
<evidence type="ECO:0000256" key="2">
    <source>
        <dbReference type="SAM" id="MobiDB-lite"/>
    </source>
</evidence>
<name>S7Q007_MYOBR</name>
<feature type="region of interest" description="Disordered" evidence="2">
    <location>
        <begin position="37"/>
        <end position="74"/>
    </location>
</feature>
<evidence type="ECO:0000313" key="4">
    <source>
        <dbReference type="Proteomes" id="UP000052978"/>
    </source>
</evidence>
<dbReference type="PANTHER" id="PTHR15359">
    <property type="entry name" value="IG-LIKE DOMAIN-CONTAINING PROTEIN"/>
    <property type="match status" value="1"/>
</dbReference>
<gene>
    <name evidence="3" type="ORF">D623_10024262</name>
</gene>
<proteinExistence type="inferred from homology"/>
<sequence>MASPVILLVPQLEESVGLACFDSQGLQKGESLELLNTKTSPAANQAPGPEEKGEAGNAKKAEGGEEEVDIDLTAPETEKAALAIQGKFRRFQKRKKDPSS</sequence>
<keyword evidence="4" id="KW-1185">Reference proteome</keyword>
<evidence type="ECO:0000256" key="1">
    <source>
        <dbReference type="ARBA" id="ARBA00038017"/>
    </source>
</evidence>
<evidence type="ECO:0000313" key="3">
    <source>
        <dbReference type="EMBL" id="EPQ16583.1"/>
    </source>
</evidence>
<accession>S7Q007</accession>
<protein>
    <submittedName>
        <fullName evidence="3">Purkinje cell protein 4-like protein 1</fullName>
    </submittedName>
</protein>
<reference evidence="3 4" key="1">
    <citation type="journal article" date="2013" name="Nat. Commun.">
        <title>Genome analysis reveals insights into physiology and longevity of the Brandt's bat Myotis brandtii.</title>
        <authorList>
            <person name="Seim I."/>
            <person name="Fang X."/>
            <person name="Xiong Z."/>
            <person name="Lobanov A.V."/>
            <person name="Huang Z."/>
            <person name="Ma S."/>
            <person name="Feng Y."/>
            <person name="Turanov A.A."/>
            <person name="Zhu Y."/>
            <person name="Lenz T.L."/>
            <person name="Gerashchenko M.V."/>
            <person name="Fan D."/>
            <person name="Hee Yim S."/>
            <person name="Yao X."/>
            <person name="Jordan D."/>
            <person name="Xiong Y."/>
            <person name="Ma Y."/>
            <person name="Lyapunov A.N."/>
            <person name="Chen G."/>
            <person name="Kulakova O.I."/>
            <person name="Sun Y."/>
            <person name="Lee S.G."/>
            <person name="Bronson R.T."/>
            <person name="Moskalev A.A."/>
            <person name="Sunyaev S.R."/>
            <person name="Zhang G."/>
            <person name="Krogh A."/>
            <person name="Wang J."/>
            <person name="Gladyshev V.N."/>
        </authorList>
    </citation>
    <scope>NUCLEOTIDE SEQUENCE [LARGE SCALE GENOMIC DNA]</scope>
</reference>
<feature type="compositionally biased region" description="Basic and acidic residues" evidence="2">
    <location>
        <begin position="49"/>
        <end position="63"/>
    </location>
</feature>
<dbReference type="AlphaFoldDB" id="S7Q007"/>
<dbReference type="PANTHER" id="PTHR15359:SF5">
    <property type="entry name" value="PURKINJE CELL PROTEIN 4-LIKE PROTEIN 1"/>
    <property type="match status" value="1"/>
</dbReference>
<dbReference type="InterPro" id="IPR052142">
    <property type="entry name" value="Calmodulin_Regulator_PCP4-like"/>
</dbReference>
<organism evidence="3 4">
    <name type="scientific">Myotis brandtii</name>
    <name type="common">Brandt's bat</name>
    <dbReference type="NCBI Taxonomy" id="109478"/>
    <lineage>
        <taxon>Eukaryota</taxon>
        <taxon>Metazoa</taxon>
        <taxon>Chordata</taxon>
        <taxon>Craniata</taxon>
        <taxon>Vertebrata</taxon>
        <taxon>Euteleostomi</taxon>
        <taxon>Mammalia</taxon>
        <taxon>Eutheria</taxon>
        <taxon>Laurasiatheria</taxon>
        <taxon>Chiroptera</taxon>
        <taxon>Yangochiroptera</taxon>
        <taxon>Vespertilionidae</taxon>
        <taxon>Myotis</taxon>
    </lineage>
</organism>